<dbReference type="InterPro" id="IPR029069">
    <property type="entry name" value="HotDog_dom_sf"/>
</dbReference>
<evidence type="ECO:0000256" key="2">
    <source>
        <dbReference type="ARBA" id="ARBA00022801"/>
    </source>
</evidence>
<evidence type="ECO:0000313" key="4">
    <source>
        <dbReference type="EMBL" id="MFC5587735.1"/>
    </source>
</evidence>
<dbReference type="RefSeq" id="WP_381430129.1">
    <property type="nucleotide sequence ID" value="NZ_JBHSNO010000001.1"/>
</dbReference>
<dbReference type="SUPFAM" id="SSF54637">
    <property type="entry name" value="Thioesterase/thiol ester dehydrase-isomerase"/>
    <property type="match status" value="1"/>
</dbReference>
<dbReference type="GO" id="GO:0016787">
    <property type="term" value="F:hydrolase activity"/>
    <property type="evidence" value="ECO:0007669"/>
    <property type="project" value="UniProtKB-KW"/>
</dbReference>
<proteinExistence type="inferred from homology"/>
<evidence type="ECO:0000313" key="5">
    <source>
        <dbReference type="Proteomes" id="UP001596109"/>
    </source>
</evidence>
<accession>A0ABW0TH27</accession>
<dbReference type="InterPro" id="IPR003736">
    <property type="entry name" value="PAAI_dom"/>
</dbReference>
<comment type="similarity">
    <text evidence="1">Belongs to the thioesterase PaaI family.</text>
</comment>
<keyword evidence="2 4" id="KW-0378">Hydrolase</keyword>
<dbReference type="Pfam" id="PF03061">
    <property type="entry name" value="4HBT"/>
    <property type="match status" value="1"/>
</dbReference>
<reference evidence="5" key="1">
    <citation type="journal article" date="2019" name="Int. J. Syst. Evol. Microbiol.">
        <title>The Global Catalogue of Microorganisms (GCM) 10K type strain sequencing project: providing services to taxonomists for standard genome sequencing and annotation.</title>
        <authorList>
            <consortium name="The Broad Institute Genomics Platform"/>
            <consortium name="The Broad Institute Genome Sequencing Center for Infectious Disease"/>
            <person name="Wu L."/>
            <person name="Ma J."/>
        </authorList>
    </citation>
    <scope>NUCLEOTIDE SEQUENCE [LARGE SCALE GENOMIC DNA]</scope>
    <source>
        <strain evidence="5">CGMCC 4.1434</strain>
    </source>
</reference>
<protein>
    <submittedName>
        <fullName evidence="4">PaaI family thioesterase</fullName>
        <ecNumber evidence="4">3.1.2.-</ecNumber>
    </submittedName>
</protein>
<evidence type="ECO:0000259" key="3">
    <source>
        <dbReference type="Pfam" id="PF03061"/>
    </source>
</evidence>
<dbReference type="Proteomes" id="UP001596109">
    <property type="component" value="Unassembled WGS sequence"/>
</dbReference>
<organism evidence="4 5">
    <name type="scientific">Sporosarcina soli</name>
    <dbReference type="NCBI Taxonomy" id="334736"/>
    <lineage>
        <taxon>Bacteria</taxon>
        <taxon>Bacillati</taxon>
        <taxon>Bacillota</taxon>
        <taxon>Bacilli</taxon>
        <taxon>Bacillales</taxon>
        <taxon>Caryophanaceae</taxon>
        <taxon>Sporosarcina</taxon>
    </lineage>
</organism>
<feature type="domain" description="Thioesterase" evidence="3">
    <location>
        <begin position="46"/>
        <end position="118"/>
    </location>
</feature>
<dbReference type="PANTHER" id="PTHR21660:SF1">
    <property type="entry name" value="ACYL-COENZYME A THIOESTERASE 13"/>
    <property type="match status" value="1"/>
</dbReference>
<comment type="caution">
    <text evidence="4">The sequence shown here is derived from an EMBL/GenBank/DDBJ whole genome shotgun (WGS) entry which is preliminary data.</text>
</comment>
<dbReference type="NCBIfam" id="TIGR00369">
    <property type="entry name" value="unchar_dom_1"/>
    <property type="match status" value="1"/>
</dbReference>
<dbReference type="InterPro" id="IPR039298">
    <property type="entry name" value="ACOT13"/>
</dbReference>
<keyword evidence="5" id="KW-1185">Reference proteome</keyword>
<name>A0ABW0TH27_9BACL</name>
<dbReference type="InterPro" id="IPR006683">
    <property type="entry name" value="Thioestr_dom"/>
</dbReference>
<dbReference type="PANTHER" id="PTHR21660">
    <property type="entry name" value="THIOESTERASE SUPERFAMILY MEMBER-RELATED"/>
    <property type="match status" value="1"/>
</dbReference>
<dbReference type="Gene3D" id="3.10.129.10">
    <property type="entry name" value="Hotdog Thioesterase"/>
    <property type="match status" value="1"/>
</dbReference>
<gene>
    <name evidence="4" type="ORF">ACFPRA_02275</name>
</gene>
<evidence type="ECO:0000256" key="1">
    <source>
        <dbReference type="ARBA" id="ARBA00008324"/>
    </source>
</evidence>
<dbReference type="EC" id="3.1.2.-" evidence="4"/>
<dbReference type="EMBL" id="JBHSNO010000001">
    <property type="protein sequence ID" value="MFC5587735.1"/>
    <property type="molecule type" value="Genomic_DNA"/>
</dbReference>
<dbReference type="CDD" id="cd03443">
    <property type="entry name" value="PaaI_thioesterase"/>
    <property type="match status" value="1"/>
</dbReference>
<sequence>MTTDMMLESFTRNYFVHLLGFEIESLDEEAVTLKLSIREELLNTIGTLHGGVHASMLDTLLGMTIRSATTMPCTTINLNISYLNTATSDELFATGKILRQGYKNATAEGEIHDSNGVLLTKAIGTFKLIRK</sequence>